<dbReference type="InterPro" id="IPR021522">
    <property type="entry name" value="MctB"/>
</dbReference>
<name>A0AA45L4J5_9PSEU</name>
<accession>A0AA45L4J5</accession>
<evidence type="ECO:0000313" key="1">
    <source>
        <dbReference type="EMBL" id="QUF03276.1"/>
    </source>
</evidence>
<proteinExistence type="predicted"/>
<protein>
    <submittedName>
        <fullName evidence="1">Copper transporter</fullName>
    </submittedName>
</protein>
<organism evidence="1 2">
    <name type="scientific">Actinosynnema pretiosum subsp. pretiosum</name>
    <dbReference type="NCBI Taxonomy" id="103721"/>
    <lineage>
        <taxon>Bacteria</taxon>
        <taxon>Bacillati</taxon>
        <taxon>Actinomycetota</taxon>
        <taxon>Actinomycetes</taxon>
        <taxon>Pseudonocardiales</taxon>
        <taxon>Pseudonocardiaceae</taxon>
        <taxon>Actinosynnema</taxon>
    </lineage>
</organism>
<dbReference type="Pfam" id="PF11382">
    <property type="entry name" value="MctB"/>
    <property type="match status" value="1"/>
</dbReference>
<evidence type="ECO:0000313" key="2">
    <source>
        <dbReference type="Proteomes" id="UP000677152"/>
    </source>
</evidence>
<reference evidence="1" key="1">
    <citation type="submission" date="2021-04" db="EMBL/GenBank/DDBJ databases">
        <title>Genomic sequence of Actinosynnema pretiosum subsp. pretiosum ATCC 31280 (C-14919).</title>
        <authorList>
            <person name="Bai L."/>
            <person name="Wang X."/>
            <person name="Xiao Y."/>
        </authorList>
    </citation>
    <scope>NUCLEOTIDE SEQUENCE</scope>
    <source>
        <strain evidence="1">ATCC 31280</strain>
    </source>
</reference>
<sequence>MITMRYHVVSLAAAFLALAVGVVLGSTALSGPLLSGLADDNGQLGQRVTRLEQERNGLDAKLAEADRFAGSIGPMAVRGQLTDRTVLVVSTSDAHTGDREALVDLLGSAGALVTAQVELTDAFTAPQQADRLRDLVARSQPAGAELPAGADPGTRAGALIGTLLLLDGENKAQATDDERASALSALGSAGFVKVAENARPAQLAVVLGGGVVDDGDDSGDRAATVARFATQLDRSGAGVVLAGRGGSAEGRGPIGVVRADQAAASVLSTVDNADSAAGRVVTVLALREQVDGGSGRYGVAGNAQAPSPGTT</sequence>
<dbReference type="AlphaFoldDB" id="A0AA45L4J5"/>
<dbReference type="GO" id="GO:0016020">
    <property type="term" value="C:membrane"/>
    <property type="evidence" value="ECO:0007669"/>
    <property type="project" value="InterPro"/>
</dbReference>
<dbReference type="EMBL" id="CP073249">
    <property type="protein sequence ID" value="QUF03276.1"/>
    <property type="molecule type" value="Genomic_DNA"/>
</dbReference>
<dbReference type="Proteomes" id="UP000677152">
    <property type="component" value="Chromosome"/>
</dbReference>
<dbReference type="GO" id="GO:0055070">
    <property type="term" value="P:copper ion homeostasis"/>
    <property type="evidence" value="ECO:0007669"/>
    <property type="project" value="InterPro"/>
</dbReference>
<gene>
    <name evidence="1" type="ORF">KCV87_28280</name>
</gene>